<dbReference type="PANTHER" id="PTHR43235">
    <property type="entry name" value="GLUTAMINE AMIDOTRANSFERASE PB2B2.05-RELATED"/>
    <property type="match status" value="1"/>
</dbReference>
<dbReference type="Pfam" id="PF07722">
    <property type="entry name" value="Peptidase_C26"/>
    <property type="match status" value="1"/>
</dbReference>
<name>A0A371J2W2_9FIRM</name>
<dbReference type="CDD" id="cd01745">
    <property type="entry name" value="GATase1_2"/>
    <property type="match status" value="1"/>
</dbReference>
<dbReference type="AlphaFoldDB" id="A0A371J2W2"/>
<accession>A0A371J2W2</accession>
<dbReference type="InterPro" id="IPR011697">
    <property type="entry name" value="Peptidase_C26"/>
</dbReference>
<dbReference type="InterPro" id="IPR044668">
    <property type="entry name" value="PuuD-like"/>
</dbReference>
<keyword evidence="2" id="KW-1185">Reference proteome</keyword>
<gene>
    <name evidence="1" type="ORF">CHL78_011150</name>
</gene>
<dbReference type="RefSeq" id="WP_094365968.1">
    <property type="nucleotide sequence ID" value="NZ_NOJY02000017.1"/>
</dbReference>
<dbReference type="SUPFAM" id="SSF52317">
    <property type="entry name" value="Class I glutamine amidotransferase-like"/>
    <property type="match status" value="1"/>
</dbReference>
<dbReference type="GO" id="GO:0006598">
    <property type="term" value="P:polyamine catabolic process"/>
    <property type="evidence" value="ECO:0007669"/>
    <property type="project" value="TreeGrafter"/>
</dbReference>
<dbReference type="Gene3D" id="3.40.50.880">
    <property type="match status" value="1"/>
</dbReference>
<evidence type="ECO:0000313" key="1">
    <source>
        <dbReference type="EMBL" id="RDY27017.1"/>
    </source>
</evidence>
<dbReference type="GO" id="GO:0033969">
    <property type="term" value="F:gamma-glutamyl-gamma-aminobutyrate hydrolase activity"/>
    <property type="evidence" value="ECO:0007669"/>
    <property type="project" value="TreeGrafter"/>
</dbReference>
<dbReference type="FunFam" id="3.40.50.880:FF:000030">
    <property type="entry name" value="Gamma-glutamyl-gamma-aminobutyrate hydrolase PuuD"/>
    <property type="match status" value="1"/>
</dbReference>
<dbReference type="PROSITE" id="PS51273">
    <property type="entry name" value="GATASE_TYPE_1"/>
    <property type="match status" value="1"/>
</dbReference>
<dbReference type="EMBL" id="NOJY02000017">
    <property type="protein sequence ID" value="RDY27017.1"/>
    <property type="molecule type" value="Genomic_DNA"/>
</dbReference>
<dbReference type="InterPro" id="IPR029062">
    <property type="entry name" value="Class_I_gatase-like"/>
</dbReference>
<dbReference type="PANTHER" id="PTHR43235:SF1">
    <property type="entry name" value="GLUTAMINE AMIDOTRANSFERASE PB2B2.05-RELATED"/>
    <property type="match status" value="1"/>
</dbReference>
<organism evidence="1 2">
    <name type="scientific">Romboutsia weinsteinii</name>
    <dbReference type="NCBI Taxonomy" id="2020949"/>
    <lineage>
        <taxon>Bacteria</taxon>
        <taxon>Bacillati</taxon>
        <taxon>Bacillota</taxon>
        <taxon>Clostridia</taxon>
        <taxon>Peptostreptococcales</taxon>
        <taxon>Peptostreptococcaceae</taxon>
        <taxon>Romboutsia</taxon>
    </lineage>
</organism>
<evidence type="ECO:0000313" key="2">
    <source>
        <dbReference type="Proteomes" id="UP000215694"/>
    </source>
</evidence>
<keyword evidence="1" id="KW-0378">Hydrolase</keyword>
<dbReference type="GO" id="GO:0005829">
    <property type="term" value="C:cytosol"/>
    <property type="evidence" value="ECO:0007669"/>
    <property type="project" value="TreeGrafter"/>
</dbReference>
<dbReference type="Proteomes" id="UP000215694">
    <property type="component" value="Unassembled WGS sequence"/>
</dbReference>
<comment type="caution">
    <text evidence="1">The sequence shown here is derived from an EMBL/GenBank/DDBJ whole genome shotgun (WGS) entry which is preliminary data.</text>
</comment>
<reference evidence="1 2" key="1">
    <citation type="journal article" date="2017" name="Genome Announc.">
        <title>Draft Genome Sequence of Romboutsia weinsteinii sp. nov. Strain CCRI-19649(T) Isolated from Surface Water.</title>
        <authorList>
            <person name="Maheux A.F."/>
            <person name="Boudreau D.K."/>
            <person name="Berube E."/>
            <person name="Boissinot M."/>
            <person name="Cantin P."/>
            <person name="Raymond F."/>
            <person name="Corbeil J."/>
            <person name="Omar R.F."/>
            <person name="Bergeron M.G."/>
        </authorList>
    </citation>
    <scope>NUCLEOTIDE SEQUENCE [LARGE SCALE GENOMIC DNA]</scope>
    <source>
        <strain evidence="1 2">CCRI-19649</strain>
    </source>
</reference>
<sequence>MKPFVGILGNIMTMKEEGFVGQERGYLNNTYINAVEKANGVPIIIPVTTNEENIRAQISKMDGILLSGGVDVDPILYNEEPREKLGTVNPTLDEFNLIAIKIALELNKPILGICRGLQVLNIVLGGTLYQDLDYIDGSYIKHVQNSKPYSATHSIKVDDSSVLKEILGENVYVNSYHHQSIKDLGNGLRAIAYSCDGIIEAVEKIDSNFVIGVQWHPESMVNHCDKMLNLFRYFVNSCE</sequence>
<protein>
    <submittedName>
        <fullName evidence="1">Gamma-glutamyl-gamma-aminobutyrate hydrolase family protein</fullName>
    </submittedName>
</protein>
<dbReference type="OrthoDB" id="9813383at2"/>
<proteinExistence type="predicted"/>